<feature type="region of interest" description="Disordered" evidence="3">
    <location>
        <begin position="1"/>
        <end position="24"/>
    </location>
</feature>
<dbReference type="InterPro" id="IPR000668">
    <property type="entry name" value="Peptidase_C1A_C"/>
</dbReference>
<dbReference type="PRINTS" id="PR00705">
    <property type="entry name" value="PAPAIN"/>
</dbReference>
<protein>
    <recommendedName>
        <fullName evidence="4">Peptidase C1A papain C-terminal domain-containing protein</fullName>
    </recommendedName>
</protein>
<comment type="similarity">
    <text evidence="1">Belongs to the peptidase C1 family.</text>
</comment>
<accession>A0A7J6MA05</accession>
<proteinExistence type="inferred from homology"/>
<comment type="caution">
    <text evidence="5">The sequence shown here is derived from an EMBL/GenBank/DDBJ whole genome shotgun (WGS) entry which is preliminary data.</text>
</comment>
<dbReference type="PROSITE" id="PS00139">
    <property type="entry name" value="THIOL_PROTEASE_CYS"/>
    <property type="match status" value="1"/>
</dbReference>
<evidence type="ECO:0000256" key="2">
    <source>
        <dbReference type="ARBA" id="ARBA00023145"/>
    </source>
</evidence>
<dbReference type="Gene3D" id="3.90.70.10">
    <property type="entry name" value="Cysteine proteinases"/>
    <property type="match status" value="1"/>
</dbReference>
<evidence type="ECO:0000256" key="3">
    <source>
        <dbReference type="SAM" id="MobiDB-lite"/>
    </source>
</evidence>
<dbReference type="GO" id="GO:0006508">
    <property type="term" value="P:proteolysis"/>
    <property type="evidence" value="ECO:0007669"/>
    <property type="project" value="InterPro"/>
</dbReference>
<feature type="domain" description="Peptidase C1A papain C-terminal" evidence="4">
    <location>
        <begin position="39"/>
        <end position="265"/>
    </location>
</feature>
<evidence type="ECO:0000256" key="1">
    <source>
        <dbReference type="ARBA" id="ARBA00008455"/>
    </source>
</evidence>
<organism evidence="5 6">
    <name type="scientific">Perkinsus chesapeaki</name>
    <name type="common">Clam parasite</name>
    <name type="synonym">Perkinsus andrewsi</name>
    <dbReference type="NCBI Taxonomy" id="330153"/>
    <lineage>
        <taxon>Eukaryota</taxon>
        <taxon>Sar</taxon>
        <taxon>Alveolata</taxon>
        <taxon>Perkinsozoa</taxon>
        <taxon>Perkinsea</taxon>
        <taxon>Perkinsida</taxon>
        <taxon>Perkinsidae</taxon>
        <taxon>Perkinsus</taxon>
    </lineage>
</organism>
<evidence type="ECO:0000313" key="5">
    <source>
        <dbReference type="EMBL" id="KAF4668217.1"/>
    </source>
</evidence>
<keyword evidence="6" id="KW-1185">Reference proteome</keyword>
<dbReference type="SUPFAM" id="SSF54001">
    <property type="entry name" value="Cysteine proteinases"/>
    <property type="match status" value="1"/>
</dbReference>
<dbReference type="OrthoDB" id="423263at2759"/>
<dbReference type="SMART" id="SM00645">
    <property type="entry name" value="Pept_C1"/>
    <property type="match status" value="1"/>
</dbReference>
<dbReference type="InterPro" id="IPR013128">
    <property type="entry name" value="Peptidase_C1A"/>
</dbReference>
<dbReference type="InterPro" id="IPR039417">
    <property type="entry name" value="Peptidase_C1A_papain-like"/>
</dbReference>
<dbReference type="PANTHER" id="PTHR12411">
    <property type="entry name" value="CYSTEINE PROTEASE FAMILY C1-RELATED"/>
    <property type="match status" value="1"/>
</dbReference>
<reference evidence="5 6" key="1">
    <citation type="submission" date="2020-04" db="EMBL/GenBank/DDBJ databases">
        <title>Perkinsus chesapeaki whole genome sequence.</title>
        <authorList>
            <person name="Bogema D.R."/>
        </authorList>
    </citation>
    <scope>NUCLEOTIDE SEQUENCE [LARGE SCALE GENOMIC DNA]</scope>
    <source>
        <strain evidence="5">ATCC PRA-425</strain>
    </source>
</reference>
<dbReference type="Pfam" id="PF00112">
    <property type="entry name" value="Peptidase_C1"/>
    <property type="match status" value="1"/>
</dbReference>
<dbReference type="EMBL" id="JAAPAO010000195">
    <property type="protein sequence ID" value="KAF4668217.1"/>
    <property type="molecule type" value="Genomic_DNA"/>
</dbReference>
<sequence length="280" mass="30762">MTDEKAESAPGQHSLPSSKGRVAWRGSSMRHATSLYQDPPTDFSWVTQGAVNPPIDQRDCESCYAIATLGGLEGAFKIRTGSLARFSTQQVVDCSEDYGNRGCYGGGKPNTLSYVFSDGIVSDAAYPYTAKEEECQEITKDKDKQCLQAGDLDLGKSIVIDENQLDRLFTELINGPIVVSVDADTPQWRRYTGGILADFYCNGEPKHTVLLVGYGVEKNTSYWLLRNNRGPKWGEGGYVRIFRDPNANTGPGFCNIMAKPAFRPVLADKMKATACRDKDS</sequence>
<evidence type="ECO:0000259" key="4">
    <source>
        <dbReference type="SMART" id="SM00645"/>
    </source>
</evidence>
<dbReference type="GO" id="GO:0008234">
    <property type="term" value="F:cysteine-type peptidase activity"/>
    <property type="evidence" value="ECO:0007669"/>
    <property type="project" value="InterPro"/>
</dbReference>
<gene>
    <name evidence="5" type="ORF">FOL47_003140</name>
</gene>
<dbReference type="AlphaFoldDB" id="A0A7J6MA05"/>
<evidence type="ECO:0000313" key="6">
    <source>
        <dbReference type="Proteomes" id="UP000591131"/>
    </source>
</evidence>
<name>A0A7J6MA05_PERCH</name>
<dbReference type="Proteomes" id="UP000591131">
    <property type="component" value="Unassembled WGS sequence"/>
</dbReference>
<dbReference type="InterPro" id="IPR000169">
    <property type="entry name" value="Pept_cys_AS"/>
</dbReference>
<keyword evidence="2" id="KW-0865">Zymogen</keyword>
<dbReference type="CDD" id="cd02248">
    <property type="entry name" value="Peptidase_C1A"/>
    <property type="match status" value="1"/>
</dbReference>
<dbReference type="InterPro" id="IPR038765">
    <property type="entry name" value="Papain-like_cys_pep_sf"/>
</dbReference>